<name>A0A0B6ZBW5_9EUPU</name>
<feature type="domain" description="Trs120/TRAPPC9 fourth Ig-like" evidence="1">
    <location>
        <begin position="136"/>
        <end position="288"/>
    </location>
</feature>
<accession>A0A0B6ZBW5</accession>
<dbReference type="GO" id="GO:0005802">
    <property type="term" value="C:trans-Golgi network"/>
    <property type="evidence" value="ECO:0007669"/>
    <property type="project" value="TreeGrafter"/>
</dbReference>
<proteinExistence type="predicted"/>
<evidence type="ECO:0000259" key="1">
    <source>
        <dbReference type="Pfam" id="PF26283"/>
    </source>
</evidence>
<reference evidence="2" key="1">
    <citation type="submission" date="2014-12" db="EMBL/GenBank/DDBJ databases">
        <title>Insight into the proteome of Arion vulgaris.</title>
        <authorList>
            <person name="Aradska J."/>
            <person name="Bulat T."/>
            <person name="Smidak R."/>
            <person name="Sarate P."/>
            <person name="Gangsoo J."/>
            <person name="Sialana F."/>
            <person name="Bilban M."/>
            <person name="Lubec G."/>
        </authorList>
    </citation>
    <scope>NUCLEOTIDE SEQUENCE</scope>
    <source>
        <tissue evidence="2">Skin</tissue>
    </source>
</reference>
<dbReference type="InterPro" id="IPR013935">
    <property type="entry name" value="Trs120_TRAPPC9"/>
</dbReference>
<dbReference type="Pfam" id="PF26283">
    <property type="entry name" value="Ig_TRAPPC9-Trs120_4th"/>
    <property type="match status" value="1"/>
</dbReference>
<evidence type="ECO:0000313" key="2">
    <source>
        <dbReference type="EMBL" id="CEK66064.1"/>
    </source>
</evidence>
<feature type="non-terminal residue" evidence="2">
    <location>
        <position position="1"/>
    </location>
</feature>
<protein>
    <recommendedName>
        <fullName evidence="1">Trs120/TRAPPC9 fourth Ig-like domain-containing protein</fullName>
    </recommendedName>
</protein>
<sequence length="296" mass="33857">DILPSVYITNWDVQDTDSASECSLCLDLVNVCSHQIDIQYGHDRNTILEPQQTRRICFNVPRLDPDQIDLTKIQEDRVPMHYRTKLTPDPYSQVLSKYVDIRWTMPAAKASGKVWIDYIKWTSEQLIVLLTPVVTWDVQLNHRPYLPSTRFQFSVEEMVNIAVTVGNITGEEKNNSVLCICPHQLQIDGDLRLDESSLAVIGSSCLHVAQIPSNTEVQHSCSFMFFNPGWYTLKLSCKHTLSNTQVTGDDNIPVSRTTNRTTDADQRDNIVLTRKKKDWLCTMPIRFEVVGKRLTT</sequence>
<dbReference type="AlphaFoldDB" id="A0A0B6ZBW5"/>
<organism evidence="2">
    <name type="scientific">Arion vulgaris</name>
    <dbReference type="NCBI Taxonomy" id="1028688"/>
    <lineage>
        <taxon>Eukaryota</taxon>
        <taxon>Metazoa</taxon>
        <taxon>Spiralia</taxon>
        <taxon>Lophotrochozoa</taxon>
        <taxon>Mollusca</taxon>
        <taxon>Gastropoda</taxon>
        <taxon>Heterobranchia</taxon>
        <taxon>Euthyneura</taxon>
        <taxon>Panpulmonata</taxon>
        <taxon>Eupulmonata</taxon>
        <taxon>Stylommatophora</taxon>
        <taxon>Helicina</taxon>
        <taxon>Arionoidea</taxon>
        <taxon>Arionidae</taxon>
        <taxon>Arion</taxon>
    </lineage>
</organism>
<dbReference type="InterPro" id="IPR058568">
    <property type="entry name" value="Ig_TRAPPC9_Trs120_4th"/>
</dbReference>
<gene>
    <name evidence="2" type="primary">ORF57201</name>
</gene>
<dbReference type="PANTHER" id="PTHR21512:SF5">
    <property type="entry name" value="TRAFFICKING PROTEIN PARTICLE COMPLEX SUBUNIT 9"/>
    <property type="match status" value="1"/>
</dbReference>
<dbReference type="EMBL" id="HACG01019199">
    <property type="protein sequence ID" value="CEK66064.1"/>
    <property type="molecule type" value="Transcribed_RNA"/>
</dbReference>
<dbReference type="PANTHER" id="PTHR21512">
    <property type="entry name" value="TRAFFICKING PROTEIN PARTICLE COMPLEX SUBUNIT 9"/>
    <property type="match status" value="1"/>
</dbReference>